<organism evidence="1 2">
    <name type="scientific">Listeria rustica</name>
    <dbReference type="NCBI Taxonomy" id="2713503"/>
    <lineage>
        <taxon>Bacteria</taxon>
        <taxon>Bacillati</taxon>
        <taxon>Bacillota</taxon>
        <taxon>Bacilli</taxon>
        <taxon>Bacillales</taxon>
        <taxon>Listeriaceae</taxon>
        <taxon>Listeria</taxon>
    </lineage>
</organism>
<keyword evidence="2" id="KW-1185">Reference proteome</keyword>
<proteinExistence type="predicted"/>
<dbReference type="RefSeq" id="WP_181676135.1">
    <property type="nucleotide sequence ID" value="NZ_JABJVM010000005.1"/>
</dbReference>
<dbReference type="EMBL" id="JABJVM010000005">
    <property type="protein sequence ID" value="MBA3925924.1"/>
    <property type="molecule type" value="Genomic_DNA"/>
</dbReference>
<dbReference type="Proteomes" id="UP000548787">
    <property type="component" value="Unassembled WGS sequence"/>
</dbReference>
<comment type="caution">
    <text evidence="1">The sequence shown here is derived from an EMBL/GenBank/DDBJ whole genome shotgun (WGS) entry which is preliminary data.</text>
</comment>
<sequence>MQENKDVLNKVIQQLEKKGIFVEKTKSRNDIWRNLQKNNLNIVKLGIR</sequence>
<accession>A0A7W1YFU3</accession>
<gene>
    <name evidence="1" type="ORF">HPK16_06185</name>
</gene>
<dbReference type="InterPro" id="IPR049839">
    <property type="entry name" value="Lmo0850-like"/>
</dbReference>
<reference evidence="1 2" key="1">
    <citation type="submission" date="2020-08" db="EMBL/GenBank/DDBJ databases">
        <title>Listeria ohnekaius sp. nov. and Listeria portnoyii sp. nov. isolated from non-agricultural and natural environments.</title>
        <authorList>
            <person name="Weller D."/>
            <person name="Belias A.M."/>
            <person name="Liao J."/>
            <person name="Guo S."/>
            <person name="Orsi R.H."/>
            <person name="Wiedmann M."/>
        </authorList>
    </citation>
    <scope>NUCLEOTIDE SEQUENCE [LARGE SCALE GENOMIC DNA]</scope>
    <source>
        <strain evidence="1 2">FSL W9-0585</strain>
    </source>
</reference>
<protein>
    <submittedName>
        <fullName evidence="1">Uncharacterized protein</fullName>
    </submittedName>
</protein>
<evidence type="ECO:0000313" key="2">
    <source>
        <dbReference type="Proteomes" id="UP000548787"/>
    </source>
</evidence>
<evidence type="ECO:0000313" key="1">
    <source>
        <dbReference type="EMBL" id="MBA3925924.1"/>
    </source>
</evidence>
<dbReference type="AlphaFoldDB" id="A0A7W1YFU3"/>
<dbReference type="NCBIfam" id="NF040845">
    <property type="entry name" value="lmo0850_fam"/>
    <property type="match status" value="1"/>
</dbReference>
<name>A0A7W1YFU3_9LIST</name>